<reference evidence="2" key="1">
    <citation type="journal article" date="2020" name="Nature">
        <title>Giant virus diversity and host interactions through global metagenomics.</title>
        <authorList>
            <person name="Schulz F."/>
            <person name="Roux S."/>
            <person name="Paez-Espino D."/>
            <person name="Jungbluth S."/>
            <person name="Walsh D.A."/>
            <person name="Denef V.J."/>
            <person name="McMahon K.D."/>
            <person name="Konstantinidis K.T."/>
            <person name="Eloe-Fadrosh E.A."/>
            <person name="Kyrpides N.C."/>
            <person name="Woyke T."/>
        </authorList>
    </citation>
    <scope>NUCLEOTIDE SEQUENCE</scope>
    <source>
        <strain evidence="2">GVMAG-M-3300023174-30</strain>
    </source>
</reference>
<feature type="transmembrane region" description="Helical" evidence="1">
    <location>
        <begin position="27"/>
        <end position="42"/>
    </location>
</feature>
<keyword evidence="1" id="KW-0812">Transmembrane</keyword>
<protein>
    <submittedName>
        <fullName evidence="2">Uncharacterized protein</fullName>
    </submittedName>
</protein>
<keyword evidence="1" id="KW-1133">Transmembrane helix</keyword>
<keyword evidence="1" id="KW-0472">Membrane</keyword>
<accession>A0A6C0DMH9</accession>
<dbReference type="AlphaFoldDB" id="A0A6C0DMH9"/>
<feature type="transmembrane region" description="Helical" evidence="1">
    <location>
        <begin position="6"/>
        <end position="22"/>
    </location>
</feature>
<sequence length="226" mass="27883">MWYYNYYIAIIILAVIFFIVSTKNLKILISIIIVFIIAYYYFNKINEFNNLNKTNEKNIIESLNNDIKAREYVFNDIYYLKKFPDKVKYLYKDKNLLSIILNIRFIKKYDYEKYSNIIYQIDKFYKIYMFILADRYDINIYFNTFLLLRNSILKELYSIYIILPMKMKYYYGFDSFSELKKSILDFTNYSKKLITIIERFAKQEKNIYYLQDTKYKPYDGNIHDIY</sequence>
<evidence type="ECO:0000256" key="1">
    <source>
        <dbReference type="SAM" id="Phobius"/>
    </source>
</evidence>
<organism evidence="2">
    <name type="scientific">viral metagenome</name>
    <dbReference type="NCBI Taxonomy" id="1070528"/>
    <lineage>
        <taxon>unclassified sequences</taxon>
        <taxon>metagenomes</taxon>
        <taxon>organismal metagenomes</taxon>
    </lineage>
</organism>
<evidence type="ECO:0000313" key="2">
    <source>
        <dbReference type="EMBL" id="QHT17797.1"/>
    </source>
</evidence>
<name>A0A6C0DMH9_9ZZZZ</name>
<dbReference type="EMBL" id="MN739644">
    <property type="protein sequence ID" value="QHT17797.1"/>
    <property type="molecule type" value="Genomic_DNA"/>
</dbReference>
<proteinExistence type="predicted"/>